<protein>
    <submittedName>
        <fullName evidence="2">Uncharacterized protein</fullName>
    </submittedName>
</protein>
<dbReference type="Proteomes" id="UP001268864">
    <property type="component" value="Unassembled WGS sequence"/>
</dbReference>
<comment type="caution">
    <text evidence="2">The sequence shown here is derived from an EMBL/GenBank/DDBJ whole genome shotgun (WGS) entry which is preliminary data.</text>
</comment>
<evidence type="ECO:0000256" key="1">
    <source>
        <dbReference type="SAM" id="MobiDB-lite"/>
    </source>
</evidence>
<organism evidence="2 3">
    <name type="scientific">Haloarcula onubensis</name>
    <dbReference type="NCBI Taxonomy" id="2950539"/>
    <lineage>
        <taxon>Archaea</taxon>
        <taxon>Methanobacteriati</taxon>
        <taxon>Methanobacteriota</taxon>
        <taxon>Stenosarchaea group</taxon>
        <taxon>Halobacteria</taxon>
        <taxon>Halobacteriales</taxon>
        <taxon>Haloarculaceae</taxon>
        <taxon>Haloarcula</taxon>
    </lineage>
</organism>
<sequence length="68" mass="7671">MTRPSRRDLERTVDELAAEDGKDWSAPLTAEEKDQLAGSVDVEAWDRRPKSREVLRGLVYAAKEARAT</sequence>
<keyword evidence="3" id="KW-1185">Reference proteome</keyword>
<evidence type="ECO:0000313" key="3">
    <source>
        <dbReference type="Proteomes" id="UP001268864"/>
    </source>
</evidence>
<reference evidence="2 3" key="1">
    <citation type="submission" date="2022-06" db="EMBL/GenBank/DDBJ databases">
        <title>Halomicroarcula sp. a new haloarchaeum isolate from saline soil.</title>
        <authorList>
            <person name="Strakova D."/>
            <person name="Galisteo C."/>
            <person name="Sanchez-Porro C."/>
            <person name="Ventosa A."/>
        </authorList>
    </citation>
    <scope>NUCLEOTIDE SEQUENCE [LARGE SCALE GENOMIC DNA]</scope>
    <source>
        <strain evidence="2 3">S3CR25-11</strain>
    </source>
</reference>
<proteinExistence type="predicted"/>
<name>A0ABU2FWW8_9EURY</name>
<dbReference type="EMBL" id="JAMQOS010000011">
    <property type="protein sequence ID" value="MDS0284737.1"/>
    <property type="molecule type" value="Genomic_DNA"/>
</dbReference>
<gene>
    <name evidence="2" type="ORF">NDI86_21785</name>
</gene>
<feature type="compositionally biased region" description="Basic and acidic residues" evidence="1">
    <location>
        <begin position="1"/>
        <end position="23"/>
    </location>
</feature>
<evidence type="ECO:0000313" key="2">
    <source>
        <dbReference type="EMBL" id="MDS0284737.1"/>
    </source>
</evidence>
<accession>A0ABU2FWW8</accession>
<dbReference type="RefSeq" id="WP_310902403.1">
    <property type="nucleotide sequence ID" value="NZ_JAMQOS010000011.1"/>
</dbReference>
<feature type="region of interest" description="Disordered" evidence="1">
    <location>
        <begin position="1"/>
        <end position="24"/>
    </location>
</feature>